<name>M0DS08_9EURY</name>
<dbReference type="AlphaFoldDB" id="M0DS08"/>
<keyword evidence="3" id="KW-1185">Reference proteome</keyword>
<keyword evidence="1" id="KW-0472">Membrane</keyword>
<dbReference type="Proteomes" id="UP000011514">
    <property type="component" value="Unassembled WGS sequence"/>
</dbReference>
<keyword evidence="1" id="KW-1133">Transmembrane helix</keyword>
<reference evidence="2 3" key="1">
    <citation type="journal article" date="2014" name="PLoS Genet.">
        <title>Phylogenetically driven sequencing of extremely halophilic archaea reveals strategies for static and dynamic osmo-response.</title>
        <authorList>
            <person name="Becker E.A."/>
            <person name="Seitzer P.M."/>
            <person name="Tritt A."/>
            <person name="Larsen D."/>
            <person name="Krusor M."/>
            <person name="Yao A.I."/>
            <person name="Wu D."/>
            <person name="Madern D."/>
            <person name="Eisen J.A."/>
            <person name="Darling A.E."/>
            <person name="Facciotti M.T."/>
        </authorList>
    </citation>
    <scope>NUCLEOTIDE SEQUENCE [LARGE SCALE GENOMIC DNA]</scope>
    <source>
        <strain evidence="2 3">DSM 1137</strain>
    </source>
</reference>
<gene>
    <name evidence="2" type="ORF">C471_10035</name>
</gene>
<evidence type="ECO:0000313" key="3">
    <source>
        <dbReference type="Proteomes" id="UP000011514"/>
    </source>
</evidence>
<dbReference type="eggNOG" id="arCOG03915">
    <property type="taxonomic scope" value="Archaea"/>
</dbReference>
<sequence length="43" mass="4669">MTLGVLIEGFLYQLTALTLTQVHVAESAALACGFAVLLWSFIR</sequence>
<dbReference type="EMBL" id="AOJE01000057">
    <property type="protein sequence ID" value="ELZ38291.1"/>
    <property type="molecule type" value="Genomic_DNA"/>
</dbReference>
<evidence type="ECO:0000313" key="2">
    <source>
        <dbReference type="EMBL" id="ELZ38291.1"/>
    </source>
</evidence>
<feature type="transmembrane region" description="Helical" evidence="1">
    <location>
        <begin position="20"/>
        <end position="42"/>
    </location>
</feature>
<comment type="caution">
    <text evidence="2">The sequence shown here is derived from an EMBL/GenBank/DDBJ whole genome shotgun (WGS) entry which is preliminary data.</text>
</comment>
<dbReference type="Pfam" id="PF24365">
    <property type="entry name" value="DUF7521"/>
    <property type="match status" value="1"/>
</dbReference>
<accession>M0DS08</accession>
<protein>
    <submittedName>
        <fullName evidence="2">Uncharacterized protein</fullName>
    </submittedName>
</protein>
<proteinExistence type="predicted"/>
<evidence type="ECO:0000256" key="1">
    <source>
        <dbReference type="SAM" id="Phobius"/>
    </source>
</evidence>
<keyword evidence="1" id="KW-0812">Transmembrane</keyword>
<dbReference type="InterPro" id="IPR055943">
    <property type="entry name" value="DUF7521"/>
</dbReference>
<dbReference type="STRING" id="1227484.C471_10035"/>
<organism evidence="2 3">
    <name type="scientific">Halorubrum saccharovorum DSM 1137</name>
    <dbReference type="NCBI Taxonomy" id="1227484"/>
    <lineage>
        <taxon>Archaea</taxon>
        <taxon>Methanobacteriati</taxon>
        <taxon>Methanobacteriota</taxon>
        <taxon>Stenosarchaea group</taxon>
        <taxon>Halobacteria</taxon>
        <taxon>Halobacteriales</taxon>
        <taxon>Haloferacaceae</taxon>
        <taxon>Halorubrum</taxon>
    </lineage>
</organism>